<dbReference type="AlphaFoldDB" id="X1SYC8"/>
<sequence>SSVTWLEIQIKSRMPIESGDNRVMKDNIGCAHREAFRKR</sequence>
<reference evidence="1" key="1">
    <citation type="journal article" date="2014" name="Front. Microbiol.">
        <title>High frequency of phylogenetically diverse reductive dehalogenase-homologous genes in deep subseafloor sedimentary metagenomes.</title>
        <authorList>
            <person name="Kawai M."/>
            <person name="Futagami T."/>
            <person name="Toyoda A."/>
            <person name="Takaki Y."/>
            <person name="Nishi S."/>
            <person name="Hori S."/>
            <person name="Arai W."/>
            <person name="Tsubouchi T."/>
            <person name="Morono Y."/>
            <person name="Uchiyama I."/>
            <person name="Ito T."/>
            <person name="Fujiyama A."/>
            <person name="Inagaki F."/>
            <person name="Takami H."/>
        </authorList>
    </citation>
    <scope>NUCLEOTIDE SEQUENCE</scope>
    <source>
        <strain evidence="1">Expedition CK06-06</strain>
    </source>
</reference>
<evidence type="ECO:0000313" key="1">
    <source>
        <dbReference type="EMBL" id="GAI98067.1"/>
    </source>
</evidence>
<gene>
    <name evidence="1" type="ORF">S12H4_31456</name>
</gene>
<accession>X1SYC8</accession>
<dbReference type="EMBL" id="BARW01018359">
    <property type="protein sequence ID" value="GAI98067.1"/>
    <property type="molecule type" value="Genomic_DNA"/>
</dbReference>
<name>X1SYC8_9ZZZZ</name>
<protein>
    <submittedName>
        <fullName evidence="1">Uncharacterized protein</fullName>
    </submittedName>
</protein>
<feature type="non-terminal residue" evidence="1">
    <location>
        <position position="1"/>
    </location>
</feature>
<comment type="caution">
    <text evidence="1">The sequence shown here is derived from an EMBL/GenBank/DDBJ whole genome shotgun (WGS) entry which is preliminary data.</text>
</comment>
<proteinExistence type="predicted"/>
<organism evidence="1">
    <name type="scientific">marine sediment metagenome</name>
    <dbReference type="NCBI Taxonomy" id="412755"/>
    <lineage>
        <taxon>unclassified sequences</taxon>
        <taxon>metagenomes</taxon>
        <taxon>ecological metagenomes</taxon>
    </lineage>
</organism>